<keyword evidence="1" id="KW-1185">Reference proteome</keyword>
<dbReference type="AlphaFoldDB" id="A0A914Y2Z7"/>
<evidence type="ECO:0000313" key="2">
    <source>
        <dbReference type="WBParaSite" id="PSU_v2.g13613.t1"/>
    </source>
</evidence>
<protein>
    <submittedName>
        <fullName evidence="2">Uncharacterized protein</fullName>
    </submittedName>
</protein>
<dbReference type="WBParaSite" id="PSU_v2.g13613.t1">
    <property type="protein sequence ID" value="PSU_v2.g13613.t1"/>
    <property type="gene ID" value="PSU_v2.g13613"/>
</dbReference>
<name>A0A914Y2Z7_9BILA</name>
<reference evidence="2" key="1">
    <citation type="submission" date="2022-11" db="UniProtKB">
        <authorList>
            <consortium name="WormBaseParasite"/>
        </authorList>
    </citation>
    <scope>IDENTIFICATION</scope>
</reference>
<dbReference type="Proteomes" id="UP000887577">
    <property type="component" value="Unplaced"/>
</dbReference>
<accession>A0A914Y2Z7</accession>
<organism evidence="1 2">
    <name type="scientific">Panagrolaimus superbus</name>
    <dbReference type="NCBI Taxonomy" id="310955"/>
    <lineage>
        <taxon>Eukaryota</taxon>
        <taxon>Metazoa</taxon>
        <taxon>Ecdysozoa</taxon>
        <taxon>Nematoda</taxon>
        <taxon>Chromadorea</taxon>
        <taxon>Rhabditida</taxon>
        <taxon>Tylenchina</taxon>
        <taxon>Panagrolaimomorpha</taxon>
        <taxon>Panagrolaimoidea</taxon>
        <taxon>Panagrolaimidae</taxon>
        <taxon>Panagrolaimus</taxon>
    </lineage>
</organism>
<proteinExistence type="predicted"/>
<evidence type="ECO:0000313" key="1">
    <source>
        <dbReference type="Proteomes" id="UP000887577"/>
    </source>
</evidence>
<sequence>MDFLTSQKLYDKAPEVLSRFAQDLFDYSENFESEKGQKISEENDENNESNKNHKLMLEKVEFLFQISQSKEDTDLAVKTAIKWAKSAIECRKDRGKASFEIG</sequence>